<evidence type="ECO:0000256" key="1">
    <source>
        <dbReference type="ARBA" id="ARBA00004496"/>
    </source>
</evidence>
<gene>
    <name evidence="10" type="ORF">M430DRAFT_178759</name>
</gene>
<evidence type="ECO:0000256" key="2">
    <source>
        <dbReference type="ARBA" id="ARBA00008051"/>
    </source>
</evidence>
<dbReference type="STRING" id="857342.A0A2T3ATG0"/>
<protein>
    <recommendedName>
        <fullName evidence="9">PB1 domain-containing protein</fullName>
    </recommendedName>
</protein>
<dbReference type="PANTHER" id="PTHR15175:SF0">
    <property type="entry name" value="SH3 DOMAIN-CONTAINING PROTEIN C23A1.17"/>
    <property type="match status" value="1"/>
</dbReference>
<evidence type="ECO:0000256" key="5">
    <source>
        <dbReference type="ARBA" id="ARBA00022737"/>
    </source>
</evidence>
<dbReference type="SUPFAM" id="SSF48452">
    <property type="entry name" value="TPR-like"/>
    <property type="match status" value="1"/>
</dbReference>
<dbReference type="Gene3D" id="1.25.40.10">
    <property type="entry name" value="Tetratricopeptide repeat domain"/>
    <property type="match status" value="1"/>
</dbReference>
<evidence type="ECO:0000259" key="9">
    <source>
        <dbReference type="PROSITE" id="PS51745"/>
    </source>
</evidence>
<dbReference type="RefSeq" id="XP_024717932.1">
    <property type="nucleotide sequence ID" value="XM_024863756.1"/>
</dbReference>
<keyword evidence="4" id="KW-0963">Cytoplasm</keyword>
<sequence length="533" mass="60688">MSLKQEIETWVAALAHYDNNEFDEALKEFDNISDTSKILFNCGVIHATLGEHEKAVECYQRAIRLDQYLAVAYFQQGVSNFLIGDFEEALANFNDTLLYLRGNNMIDYAQLGLMFKLYSCEVLFNRGLCYIYLQQKEAGMQDFSFAVKEKVVEDHNVIDDAIREEAEGYTVFSIPVGVVYRPNQAKVKNLKTKDYLGKARLVAASDASNAFTGFAGAELKNVTKLEVKDDRPAESLSFAATNLVKPGLQSKRQQSEPPLNRNVFPPTPPPESEKSGAPTMLSRGASVRNGPKPVLPTLDIDKARPVGRYEIREQRRSPQSAQARIGTQRTASEPRGPQGRQMLMRSESRSRPSRRRPSEVEIDDEYPGELYEMYHQNPRGNKSKRGQAQYIEEEEEYASDSDDGPFDEGEFEMISRRPPPRTRTTPTSASTSSRGQSRRPEVRRIRVKVHAEDVRYIMIGSAIEFSDLVERIRDKFEIRKRFKIKVREDDEPNGDMITLGDQDDLEMVLMSVKANARKERLDMGKMEVWVHEV</sequence>
<evidence type="ECO:0000313" key="10">
    <source>
        <dbReference type="EMBL" id="PSS10753.1"/>
    </source>
</evidence>
<name>A0A2T3ATG0_AMORE</name>
<dbReference type="AlphaFoldDB" id="A0A2T3ATG0"/>
<feature type="domain" description="PB1" evidence="9">
    <location>
        <begin position="444"/>
        <end position="533"/>
    </location>
</feature>
<dbReference type="Pfam" id="PF00515">
    <property type="entry name" value="TPR_1"/>
    <property type="match status" value="1"/>
</dbReference>
<feature type="compositionally biased region" description="Low complexity" evidence="8">
    <location>
        <begin position="422"/>
        <end position="434"/>
    </location>
</feature>
<dbReference type="PROSITE" id="PS51745">
    <property type="entry name" value="PB1"/>
    <property type="match status" value="1"/>
</dbReference>
<feature type="region of interest" description="Disordered" evidence="8">
    <location>
        <begin position="244"/>
        <end position="369"/>
    </location>
</feature>
<dbReference type="OrthoDB" id="9450131at2759"/>
<organism evidence="10 11">
    <name type="scientific">Amorphotheca resinae ATCC 22711</name>
    <dbReference type="NCBI Taxonomy" id="857342"/>
    <lineage>
        <taxon>Eukaryota</taxon>
        <taxon>Fungi</taxon>
        <taxon>Dikarya</taxon>
        <taxon>Ascomycota</taxon>
        <taxon>Pezizomycotina</taxon>
        <taxon>Leotiomycetes</taxon>
        <taxon>Helotiales</taxon>
        <taxon>Amorphothecaceae</taxon>
        <taxon>Amorphotheca</taxon>
    </lineage>
</organism>
<dbReference type="SMART" id="SM00028">
    <property type="entry name" value="TPR"/>
    <property type="match status" value="3"/>
</dbReference>
<accession>A0A2T3ATG0</accession>
<feature type="region of interest" description="Disordered" evidence="8">
    <location>
        <begin position="392"/>
        <end position="442"/>
    </location>
</feature>
<comment type="similarity">
    <text evidence="2">Belongs to the NCF2/NOXA1 family.</text>
</comment>
<dbReference type="InterPro" id="IPR019734">
    <property type="entry name" value="TPR_rpt"/>
</dbReference>
<evidence type="ECO:0000256" key="4">
    <source>
        <dbReference type="ARBA" id="ARBA00022490"/>
    </source>
</evidence>
<dbReference type="GeneID" id="36571837"/>
<feature type="compositionally biased region" description="Basic and acidic residues" evidence="8">
    <location>
        <begin position="299"/>
        <end position="316"/>
    </location>
</feature>
<evidence type="ECO:0000313" key="11">
    <source>
        <dbReference type="Proteomes" id="UP000241818"/>
    </source>
</evidence>
<dbReference type="InterPro" id="IPR051864">
    <property type="entry name" value="NCF2_NOXA1"/>
</dbReference>
<dbReference type="GO" id="GO:0005737">
    <property type="term" value="C:cytoplasm"/>
    <property type="evidence" value="ECO:0007669"/>
    <property type="project" value="UniProtKB-SubCell"/>
</dbReference>
<dbReference type="PROSITE" id="PS50005">
    <property type="entry name" value="TPR"/>
    <property type="match status" value="1"/>
</dbReference>
<evidence type="ECO:0000256" key="8">
    <source>
        <dbReference type="SAM" id="MobiDB-lite"/>
    </source>
</evidence>
<keyword evidence="5" id="KW-0677">Repeat</keyword>
<dbReference type="Proteomes" id="UP000241818">
    <property type="component" value="Unassembled WGS sequence"/>
</dbReference>
<feature type="compositionally biased region" description="Polar residues" evidence="8">
    <location>
        <begin position="317"/>
        <end position="331"/>
    </location>
</feature>
<dbReference type="InterPro" id="IPR011990">
    <property type="entry name" value="TPR-like_helical_dom_sf"/>
</dbReference>
<comment type="subcellular location">
    <subcellularLocation>
        <location evidence="1">Cytoplasm</location>
    </subcellularLocation>
</comment>
<dbReference type="InterPro" id="IPR053793">
    <property type="entry name" value="PB1-like"/>
</dbReference>
<dbReference type="EMBL" id="KZ679016">
    <property type="protein sequence ID" value="PSS10753.1"/>
    <property type="molecule type" value="Genomic_DNA"/>
</dbReference>
<keyword evidence="11" id="KW-1185">Reference proteome</keyword>
<dbReference type="InParanoid" id="A0A2T3ATG0"/>
<keyword evidence="3" id="KW-0728">SH3 domain</keyword>
<keyword evidence="6 7" id="KW-0802">TPR repeat</keyword>
<dbReference type="SUPFAM" id="SSF54277">
    <property type="entry name" value="CAD &amp; PB1 domains"/>
    <property type="match status" value="1"/>
</dbReference>
<evidence type="ECO:0000256" key="7">
    <source>
        <dbReference type="PROSITE-ProRule" id="PRU00339"/>
    </source>
</evidence>
<evidence type="ECO:0000256" key="3">
    <source>
        <dbReference type="ARBA" id="ARBA00022443"/>
    </source>
</evidence>
<dbReference type="PANTHER" id="PTHR15175">
    <property type="entry name" value="NEUTROPHIL CYTOSOLIC FACTOR 2, NEUTROPHIL NADPH OXIDASE FACTOR 2"/>
    <property type="match status" value="1"/>
</dbReference>
<reference evidence="10 11" key="1">
    <citation type="journal article" date="2018" name="New Phytol.">
        <title>Comparative genomics and transcriptomics depict ericoid mycorrhizal fungi as versatile saprotrophs and plant mutualists.</title>
        <authorList>
            <person name="Martino E."/>
            <person name="Morin E."/>
            <person name="Grelet G.A."/>
            <person name="Kuo A."/>
            <person name="Kohler A."/>
            <person name="Daghino S."/>
            <person name="Barry K.W."/>
            <person name="Cichocki N."/>
            <person name="Clum A."/>
            <person name="Dockter R.B."/>
            <person name="Hainaut M."/>
            <person name="Kuo R.C."/>
            <person name="LaButti K."/>
            <person name="Lindahl B.D."/>
            <person name="Lindquist E.A."/>
            <person name="Lipzen A."/>
            <person name="Khouja H.R."/>
            <person name="Magnuson J."/>
            <person name="Murat C."/>
            <person name="Ohm R.A."/>
            <person name="Singer S.W."/>
            <person name="Spatafora J.W."/>
            <person name="Wang M."/>
            <person name="Veneault-Fourrey C."/>
            <person name="Henrissat B."/>
            <person name="Grigoriev I.V."/>
            <person name="Martin F.M."/>
            <person name="Perotto S."/>
        </authorList>
    </citation>
    <scope>NUCLEOTIDE SEQUENCE [LARGE SCALE GENOMIC DNA]</scope>
    <source>
        <strain evidence="10 11">ATCC 22711</strain>
    </source>
</reference>
<dbReference type="Gene3D" id="3.10.20.90">
    <property type="entry name" value="Phosphatidylinositol 3-kinase Catalytic Subunit, Chain A, domain 1"/>
    <property type="match status" value="1"/>
</dbReference>
<proteinExistence type="inferred from homology"/>
<evidence type="ECO:0000256" key="6">
    <source>
        <dbReference type="ARBA" id="ARBA00022803"/>
    </source>
</evidence>
<feature type="repeat" description="TPR" evidence="7">
    <location>
        <begin position="36"/>
        <end position="69"/>
    </location>
</feature>
<feature type="compositionally biased region" description="Acidic residues" evidence="8">
    <location>
        <begin position="392"/>
        <end position="411"/>
    </location>
</feature>
<dbReference type="FunFam" id="1.25.40.10:FF:000017">
    <property type="entry name" value="NADPH oxidase regulator NoxR"/>
    <property type="match status" value="1"/>
</dbReference>